<dbReference type="Proteomes" id="UP000239480">
    <property type="component" value="Unassembled WGS sequence"/>
</dbReference>
<evidence type="ECO:0000313" key="2">
    <source>
        <dbReference type="Proteomes" id="UP000239480"/>
    </source>
</evidence>
<reference evidence="1 2" key="1">
    <citation type="submission" date="2018-03" db="EMBL/GenBank/DDBJ databases">
        <title>Genomic Encyclopedia of Archaeal and Bacterial Type Strains, Phase II (KMG-II): from individual species to whole genera.</title>
        <authorList>
            <person name="Goeker M."/>
        </authorList>
    </citation>
    <scope>NUCLEOTIDE SEQUENCE [LARGE SCALE GENOMIC DNA]</scope>
    <source>
        <strain evidence="1 2">DSM 29328</strain>
    </source>
</reference>
<accession>A0A2T0RUW3</accession>
<gene>
    <name evidence="1" type="ORF">CLV78_10213</name>
</gene>
<dbReference type="RefSeq" id="WP_106203794.1">
    <property type="nucleotide sequence ID" value="NZ_PVTD01000002.1"/>
</dbReference>
<sequence>MGNEPTEIIRHDLDMMELVLSLQWLKRQDMSERQRRSLALAYMLHYVNSTSPALALSDLMQPLILLQAELQMPSDRGSTLKIAEIAVRVYALAAVVVLRANGERATPARQAVADVLTSEGWPAGISDIEQWTHVWLPTKGGEGEARVQAAARTMANWVPPGRDQMTPAAERATDLLRRRIRDYGEKN</sequence>
<comment type="caution">
    <text evidence="1">The sequence shown here is derived from an EMBL/GenBank/DDBJ whole genome shotgun (WGS) entry which is preliminary data.</text>
</comment>
<keyword evidence="2" id="KW-1185">Reference proteome</keyword>
<protein>
    <submittedName>
        <fullName evidence="1">Uncharacterized protein</fullName>
    </submittedName>
</protein>
<proteinExistence type="predicted"/>
<name>A0A2T0RUW3_9RHOB</name>
<dbReference type="AlphaFoldDB" id="A0A2T0RUW3"/>
<evidence type="ECO:0000313" key="1">
    <source>
        <dbReference type="EMBL" id="PRY24843.1"/>
    </source>
</evidence>
<organism evidence="1 2">
    <name type="scientific">Aliiruegeria haliotis</name>
    <dbReference type="NCBI Taxonomy" id="1280846"/>
    <lineage>
        <taxon>Bacteria</taxon>
        <taxon>Pseudomonadati</taxon>
        <taxon>Pseudomonadota</taxon>
        <taxon>Alphaproteobacteria</taxon>
        <taxon>Rhodobacterales</taxon>
        <taxon>Roseobacteraceae</taxon>
        <taxon>Aliiruegeria</taxon>
    </lineage>
</organism>
<dbReference type="EMBL" id="PVTD01000002">
    <property type="protein sequence ID" value="PRY24843.1"/>
    <property type="molecule type" value="Genomic_DNA"/>
</dbReference>